<proteinExistence type="predicted"/>
<dbReference type="Proteomes" id="UP000183613">
    <property type="component" value="Unassembled WGS sequence"/>
</dbReference>
<dbReference type="EMBL" id="FNUD01000002">
    <property type="protein sequence ID" value="SEE62052.1"/>
    <property type="molecule type" value="Genomic_DNA"/>
</dbReference>
<dbReference type="SUPFAM" id="SSF75304">
    <property type="entry name" value="Amidase signature (AS) enzymes"/>
    <property type="match status" value="1"/>
</dbReference>
<dbReference type="NCBIfam" id="NF005460">
    <property type="entry name" value="PRK07056.1"/>
    <property type="match status" value="1"/>
</dbReference>
<sequence length="446" mass="46659">MNTIAEFAQALAEGRTTSEALVTQALSRIEAHRAAGGVAYISVDADSARLAARASDLARASGYVPSPLAGLPVSIKDLFDVNGQVTAAGSRLLADAPPARHDALVVERLRAAGAILLGRTNMSEFAFSGLGLNPHFGTPLTPCAPDRIAGGSSSGAAVSVALGMAVAGLGTDTGGSIRIPAAFCNLTGFKPSASRVPMAGSFPLAASLDSVGALTRSVADCILLDQILSAEQLDTRAAPLAGLRLAVTRDLVLEQLDADVATAFERSLNLLAKAGACIRWFDFPELHELSRINAAGGLTAAEAWQGHRQWLEGDDSHRYDVRVAQRIRRGAAISAADYLDVRNERQRLISVARERLGDADAWLLPSVAVVAPKLADLAQDAAFFATNGLVLRNTSVINFLDGCALSLPCQRGDELPVGLSIAGLHGQDARVLQVSRAIEALLREHT</sequence>
<organism evidence="2 3">
    <name type="scientific">Pseudomonas deceptionensis</name>
    <dbReference type="NCBI Taxonomy" id="882211"/>
    <lineage>
        <taxon>Bacteria</taxon>
        <taxon>Pseudomonadati</taxon>
        <taxon>Pseudomonadota</taxon>
        <taxon>Gammaproteobacteria</taxon>
        <taxon>Pseudomonadales</taxon>
        <taxon>Pseudomonadaceae</taxon>
        <taxon>Pseudomonas</taxon>
    </lineage>
</organism>
<keyword evidence="3" id="KW-1185">Reference proteome</keyword>
<feature type="domain" description="Amidase" evidence="1">
    <location>
        <begin position="21"/>
        <end position="432"/>
    </location>
</feature>
<accession>A0A0J6GB10</accession>
<name>A0A0J6GB10_PSEDM</name>
<dbReference type="PATRIC" id="fig|882211.3.peg.1583"/>
<protein>
    <submittedName>
        <fullName evidence="2">Aspartyl-tRNA(Asn)/glutamyl-tRNA(Gln) amidotransferase subunit A</fullName>
    </submittedName>
</protein>
<dbReference type="Gene3D" id="3.90.1300.10">
    <property type="entry name" value="Amidase signature (AS) domain"/>
    <property type="match status" value="1"/>
</dbReference>
<gene>
    <name evidence="2" type="ORF">SAMN04489800_1472</name>
</gene>
<dbReference type="PANTHER" id="PTHR11895:SF176">
    <property type="entry name" value="AMIDASE AMID-RELATED"/>
    <property type="match status" value="1"/>
</dbReference>
<dbReference type="PROSITE" id="PS00571">
    <property type="entry name" value="AMIDASES"/>
    <property type="match status" value="1"/>
</dbReference>
<dbReference type="Pfam" id="PF01425">
    <property type="entry name" value="Amidase"/>
    <property type="match status" value="1"/>
</dbReference>
<dbReference type="PANTHER" id="PTHR11895">
    <property type="entry name" value="TRANSAMIDASE"/>
    <property type="match status" value="1"/>
</dbReference>
<dbReference type="InterPro" id="IPR036928">
    <property type="entry name" value="AS_sf"/>
</dbReference>
<evidence type="ECO:0000313" key="2">
    <source>
        <dbReference type="EMBL" id="SEE62052.1"/>
    </source>
</evidence>
<reference evidence="2" key="1">
    <citation type="submission" date="2016-10" db="EMBL/GenBank/DDBJ databases">
        <authorList>
            <person name="Varghese N."/>
            <person name="Submissions S."/>
        </authorList>
    </citation>
    <scope>NUCLEOTIDE SEQUENCE [LARGE SCALE GENOMIC DNA]</scope>
    <source>
        <strain evidence="2">LMG 25555</strain>
    </source>
</reference>
<dbReference type="InterPro" id="IPR000120">
    <property type="entry name" value="Amidase"/>
</dbReference>
<dbReference type="AlphaFoldDB" id="A0A0J6GB10"/>
<evidence type="ECO:0000259" key="1">
    <source>
        <dbReference type="Pfam" id="PF01425"/>
    </source>
</evidence>
<dbReference type="InterPro" id="IPR023631">
    <property type="entry name" value="Amidase_dom"/>
</dbReference>
<evidence type="ECO:0000313" key="3">
    <source>
        <dbReference type="Proteomes" id="UP000183613"/>
    </source>
</evidence>
<dbReference type="OrthoDB" id="8872210at2"/>
<dbReference type="GO" id="GO:0016740">
    <property type="term" value="F:transferase activity"/>
    <property type="evidence" value="ECO:0007669"/>
    <property type="project" value="UniProtKB-KW"/>
</dbReference>
<dbReference type="InterPro" id="IPR020556">
    <property type="entry name" value="Amidase_CS"/>
</dbReference>
<comment type="caution">
    <text evidence="2">The sequence shown here is derived from an EMBL/GenBank/DDBJ whole genome shotgun (WGS) entry which is preliminary data.</text>
</comment>
<dbReference type="RefSeq" id="WP_048359340.1">
    <property type="nucleotide sequence ID" value="NZ_FNUD01000002.1"/>
</dbReference>